<name>A0A2A4JR78_HELVI</name>
<feature type="coiled-coil region" evidence="1">
    <location>
        <begin position="75"/>
        <end position="140"/>
    </location>
</feature>
<reference evidence="4" key="1">
    <citation type="submission" date="2017-09" db="EMBL/GenBank/DDBJ databases">
        <title>Contemporary evolution of a Lepidopteran species, Heliothis virescens, in response to modern agricultural practices.</title>
        <authorList>
            <person name="Fritz M.L."/>
            <person name="Deyonke A.M."/>
            <person name="Papanicolaou A."/>
            <person name="Micinski S."/>
            <person name="Westbrook J."/>
            <person name="Gould F."/>
        </authorList>
    </citation>
    <scope>NUCLEOTIDE SEQUENCE [LARGE SCALE GENOMIC DNA]</scope>
    <source>
        <strain evidence="4">HvINT-</strain>
        <tissue evidence="4">Whole body</tissue>
    </source>
</reference>
<dbReference type="PANTHER" id="PTHR11505">
    <property type="entry name" value="L1 TRANSPOSABLE ELEMENT-RELATED"/>
    <property type="match status" value="1"/>
</dbReference>
<dbReference type="AlphaFoldDB" id="A0A2A4JR78"/>
<organism evidence="4">
    <name type="scientific">Heliothis virescens</name>
    <name type="common">Tobacco budworm moth</name>
    <dbReference type="NCBI Taxonomy" id="7102"/>
    <lineage>
        <taxon>Eukaryota</taxon>
        <taxon>Metazoa</taxon>
        <taxon>Ecdysozoa</taxon>
        <taxon>Arthropoda</taxon>
        <taxon>Hexapoda</taxon>
        <taxon>Insecta</taxon>
        <taxon>Pterygota</taxon>
        <taxon>Neoptera</taxon>
        <taxon>Endopterygota</taxon>
        <taxon>Lepidoptera</taxon>
        <taxon>Glossata</taxon>
        <taxon>Ditrysia</taxon>
        <taxon>Noctuoidea</taxon>
        <taxon>Noctuidae</taxon>
        <taxon>Heliothinae</taxon>
        <taxon>Heliothis</taxon>
    </lineage>
</organism>
<evidence type="ECO:0000256" key="2">
    <source>
        <dbReference type="SAM" id="MobiDB-lite"/>
    </source>
</evidence>
<sequence>MDTTDTVATPLPAKNNDKVDVRSSTTTKQNVTLRKGSVAKKDDLISTSKETLRSIIKEEINLALSNVNDTLIEVKTEVNDTLMEVKTEVTELQKNVKFMNEKYDSIIERISCIEVKTKTINALELEVNDMKGHLKMLNENIEKQEQWGRRSNIEIIGLPEKTGENLIDTLSKLATYAKCPFNAQTDIDFVTRVAHLNKDIKKPKPVVVRFLSRYKKDEFLSRMREQKDLKACDIGYTDKTSRIYFNEHLTSYKKLLLNKVKKITEEKQYKYVWVKNYSILVRKSDTGSVIHISTEDDLKKLV</sequence>
<dbReference type="EMBL" id="NWSH01000830">
    <property type="protein sequence ID" value="PCG73963.1"/>
    <property type="molecule type" value="Genomic_DNA"/>
</dbReference>
<dbReference type="Gene3D" id="3.30.70.1820">
    <property type="entry name" value="L1 transposable element, RRM domain"/>
    <property type="match status" value="1"/>
</dbReference>
<feature type="region of interest" description="Disordered" evidence="2">
    <location>
        <begin position="1"/>
        <end position="27"/>
    </location>
</feature>
<accession>A0A2A4JR78</accession>
<evidence type="ECO:0000259" key="3">
    <source>
        <dbReference type="Pfam" id="PF25298"/>
    </source>
</evidence>
<dbReference type="InterPro" id="IPR004244">
    <property type="entry name" value="Transposase_22"/>
</dbReference>
<dbReference type="InterPro" id="IPR057251">
    <property type="entry name" value="FP_C"/>
</dbReference>
<proteinExistence type="predicted"/>
<evidence type="ECO:0000313" key="4">
    <source>
        <dbReference type="EMBL" id="PCG73963.1"/>
    </source>
</evidence>
<gene>
    <name evidence="4" type="ORF">B5V51_14057</name>
</gene>
<dbReference type="Pfam" id="PF25298">
    <property type="entry name" value="Baculo_FP_2nd"/>
    <property type="match status" value="1"/>
</dbReference>
<comment type="caution">
    <text evidence="4">The sequence shown here is derived from an EMBL/GenBank/DDBJ whole genome shotgun (WGS) entry which is preliminary data.</text>
</comment>
<protein>
    <recommendedName>
        <fullName evidence="3">FP protein C-terminal domain-containing protein</fullName>
    </recommendedName>
</protein>
<feature type="domain" description="FP protein C-terminal" evidence="3">
    <location>
        <begin position="250"/>
        <end position="302"/>
    </location>
</feature>
<keyword evidence="1" id="KW-0175">Coiled coil</keyword>
<evidence type="ECO:0000256" key="1">
    <source>
        <dbReference type="SAM" id="Coils"/>
    </source>
</evidence>